<gene>
    <name evidence="1" type="ORF">FB45DRAFT_1062089</name>
</gene>
<dbReference type="InterPro" id="IPR025533">
    <property type="entry name" value="DUF4419"/>
</dbReference>
<sequence length="865" mass="95885">MPVSFAVAKHPAQSFTAFTGHTAKGILQKACPNEDTKVDEILQFSIADNTESRDIYSRIPGLALPNQNGFVATLLEAYTKDRALVIRPDDVWLAILSQFNFFVTGRAELLRASFVAHEGKRELVIDCRPKTVKTIDFGDVAREMAGLIEKNVVDPSLRTWATPSFTSTTLNDTICGCVLLMATLKHYFEYKILAGGCGIPRVTLDGERSDWVDILGRLEKLKEYGIETTAWYHLLQPVVTRFVRRFRRANYGSGDFYTGWITAFTVFSKEGKWLGPFLNTDAGKAIDPAALTAAQFWATYAKTDHGRTDHVWDMKTPYQRLVLDDTPYHRLSGGAVPPGYAEVGVKIVDFDQGPGVTLECAMVAGNIGTRVSSSGDRSLSASGTNDTVQPVAGWWMFTCVDEKEQQERALEARGMRLTQRPATSFHSMPVSFPVAKHPAQSFTRLNQVHGARETLASACPNQAKKADKIFKSTFGSDRENIPLHGLVPNQNGLVATLLEAYTHDRALVLRPDDVWLAILCQFNFFVTARAELLRANFVAHEGKRELTVFTRALTPYGVDFDQVASQMSDLIEKNVVDPALRAWASPSFTTTTVNDTTVGAILLMATLQEYFEFKVMMFGCGIPRVTLEGTKSDWVDILNRIEKLKEYGIETTAWYHLLRPVIGRFVAAFDEPNHPGNVDFWQRVAHYQPGGSGRGDYYSGWVTAFTVFSKEGKWLGLPLNATGAANVDHTTLTAADFWATFANPDALDHAYGRKVRWGGDPKHCLVLDDTPYHILAGSMVPPGVGEVNVKLVDTNVSPEVTYQCVMVAGNVGMRVFSSGDRSLSVTGANDTVQSVAGWWIYTCLPDTEQQEDQYGQSRNYIRGYN</sequence>
<accession>A0AAD7BHI7</accession>
<dbReference type="EMBL" id="JARKIF010000016">
    <property type="protein sequence ID" value="KAJ7621048.1"/>
    <property type="molecule type" value="Genomic_DNA"/>
</dbReference>
<reference evidence="1" key="1">
    <citation type="submission" date="2023-03" db="EMBL/GenBank/DDBJ databases">
        <title>Massive genome expansion in bonnet fungi (Mycena s.s.) driven by repeated elements and novel gene families across ecological guilds.</title>
        <authorList>
            <consortium name="Lawrence Berkeley National Laboratory"/>
            <person name="Harder C.B."/>
            <person name="Miyauchi S."/>
            <person name="Viragh M."/>
            <person name="Kuo A."/>
            <person name="Thoen E."/>
            <person name="Andreopoulos B."/>
            <person name="Lu D."/>
            <person name="Skrede I."/>
            <person name="Drula E."/>
            <person name="Henrissat B."/>
            <person name="Morin E."/>
            <person name="Kohler A."/>
            <person name="Barry K."/>
            <person name="LaButti K."/>
            <person name="Morin E."/>
            <person name="Salamov A."/>
            <person name="Lipzen A."/>
            <person name="Mereny Z."/>
            <person name="Hegedus B."/>
            <person name="Baldrian P."/>
            <person name="Stursova M."/>
            <person name="Weitz H."/>
            <person name="Taylor A."/>
            <person name="Grigoriev I.V."/>
            <person name="Nagy L.G."/>
            <person name="Martin F."/>
            <person name="Kauserud H."/>
        </authorList>
    </citation>
    <scope>NUCLEOTIDE SEQUENCE</scope>
    <source>
        <strain evidence="1">9284</strain>
    </source>
</reference>
<dbReference type="Pfam" id="PF14388">
    <property type="entry name" value="DUF4419"/>
    <property type="match status" value="2"/>
</dbReference>
<keyword evidence="2" id="KW-1185">Reference proteome</keyword>
<evidence type="ECO:0000313" key="2">
    <source>
        <dbReference type="Proteomes" id="UP001221142"/>
    </source>
</evidence>
<evidence type="ECO:0000313" key="1">
    <source>
        <dbReference type="EMBL" id="KAJ7621048.1"/>
    </source>
</evidence>
<dbReference type="PANTHER" id="PTHR31252">
    <property type="entry name" value="DUF4419 DOMAIN-CONTAINING PROTEIN"/>
    <property type="match status" value="1"/>
</dbReference>
<proteinExistence type="predicted"/>
<comment type="caution">
    <text evidence="1">The sequence shown here is derived from an EMBL/GenBank/DDBJ whole genome shotgun (WGS) entry which is preliminary data.</text>
</comment>
<protein>
    <submittedName>
        <fullName evidence="1">Uncharacterized protein</fullName>
    </submittedName>
</protein>
<name>A0AAD7BHI7_9AGAR</name>
<dbReference type="Proteomes" id="UP001221142">
    <property type="component" value="Unassembled WGS sequence"/>
</dbReference>
<dbReference type="PANTHER" id="PTHR31252:SF11">
    <property type="entry name" value="DUF4419 DOMAIN-CONTAINING PROTEIN"/>
    <property type="match status" value="1"/>
</dbReference>
<organism evidence="1 2">
    <name type="scientific">Roridomyces roridus</name>
    <dbReference type="NCBI Taxonomy" id="1738132"/>
    <lineage>
        <taxon>Eukaryota</taxon>
        <taxon>Fungi</taxon>
        <taxon>Dikarya</taxon>
        <taxon>Basidiomycota</taxon>
        <taxon>Agaricomycotina</taxon>
        <taxon>Agaricomycetes</taxon>
        <taxon>Agaricomycetidae</taxon>
        <taxon>Agaricales</taxon>
        <taxon>Marasmiineae</taxon>
        <taxon>Mycenaceae</taxon>
        <taxon>Roridomyces</taxon>
    </lineage>
</organism>
<dbReference type="AlphaFoldDB" id="A0AAD7BHI7"/>